<dbReference type="PANTHER" id="PTHR12029">
    <property type="entry name" value="RNA METHYLTRANSFERASE"/>
    <property type="match status" value="1"/>
</dbReference>
<evidence type="ECO:0000256" key="1">
    <source>
        <dbReference type="ARBA" id="ARBA00022603"/>
    </source>
</evidence>
<dbReference type="SUPFAM" id="SSF48371">
    <property type="entry name" value="ARM repeat"/>
    <property type="match status" value="1"/>
</dbReference>
<dbReference type="OrthoDB" id="241340at2759"/>
<dbReference type="GO" id="GO:0016423">
    <property type="term" value="F:tRNA (guanine) methyltransferase activity"/>
    <property type="evidence" value="ECO:0007669"/>
    <property type="project" value="InterPro"/>
</dbReference>
<dbReference type="GO" id="GO:0030488">
    <property type="term" value="P:tRNA methylation"/>
    <property type="evidence" value="ECO:0007669"/>
    <property type="project" value="InterPro"/>
</dbReference>
<evidence type="ECO:0000313" key="5">
    <source>
        <dbReference type="EMBL" id="RPB29811.1"/>
    </source>
</evidence>
<dbReference type="PANTHER" id="PTHR12029:SF11">
    <property type="entry name" value="METHYLTRANSFERASE TARBP1-RELATED"/>
    <property type="match status" value="1"/>
</dbReference>
<dbReference type="Gene3D" id="3.40.1280.10">
    <property type="match status" value="1"/>
</dbReference>
<dbReference type="InParanoid" id="A0A3N4MD30"/>
<evidence type="ECO:0000256" key="3">
    <source>
        <dbReference type="SAM" id="MobiDB-lite"/>
    </source>
</evidence>
<dbReference type="STRING" id="1051890.A0A3N4MD30"/>
<keyword evidence="6" id="KW-1185">Reference proteome</keyword>
<dbReference type="Proteomes" id="UP000267821">
    <property type="component" value="Unassembled WGS sequence"/>
</dbReference>
<evidence type="ECO:0000256" key="2">
    <source>
        <dbReference type="ARBA" id="ARBA00022679"/>
    </source>
</evidence>
<evidence type="ECO:0000313" key="6">
    <source>
        <dbReference type="Proteomes" id="UP000267821"/>
    </source>
</evidence>
<dbReference type="InterPro" id="IPR044748">
    <property type="entry name" value="Trm3/TARBP1_C"/>
</dbReference>
<dbReference type="InterPro" id="IPR045330">
    <property type="entry name" value="TRM3/TARBP1"/>
</dbReference>
<dbReference type="FunCoup" id="A0A3N4MD30">
    <property type="interactions" value="152"/>
</dbReference>
<dbReference type="InterPro" id="IPR016024">
    <property type="entry name" value="ARM-type_fold"/>
</dbReference>
<dbReference type="SUPFAM" id="SSF75217">
    <property type="entry name" value="alpha/beta knot"/>
    <property type="match status" value="1"/>
</dbReference>
<keyword evidence="2" id="KW-0808">Transferase</keyword>
<gene>
    <name evidence="5" type="ORF">L211DRAFT_44068</name>
</gene>
<dbReference type="InterPro" id="IPR029028">
    <property type="entry name" value="Alpha/beta_knot_MTases"/>
</dbReference>
<reference evidence="5 6" key="1">
    <citation type="journal article" date="2018" name="Nat. Ecol. Evol.">
        <title>Pezizomycetes genomes reveal the molecular basis of ectomycorrhizal truffle lifestyle.</title>
        <authorList>
            <person name="Murat C."/>
            <person name="Payen T."/>
            <person name="Noel B."/>
            <person name="Kuo A."/>
            <person name="Morin E."/>
            <person name="Chen J."/>
            <person name="Kohler A."/>
            <person name="Krizsan K."/>
            <person name="Balestrini R."/>
            <person name="Da Silva C."/>
            <person name="Montanini B."/>
            <person name="Hainaut M."/>
            <person name="Levati E."/>
            <person name="Barry K.W."/>
            <person name="Belfiori B."/>
            <person name="Cichocki N."/>
            <person name="Clum A."/>
            <person name="Dockter R.B."/>
            <person name="Fauchery L."/>
            <person name="Guy J."/>
            <person name="Iotti M."/>
            <person name="Le Tacon F."/>
            <person name="Lindquist E.A."/>
            <person name="Lipzen A."/>
            <person name="Malagnac F."/>
            <person name="Mello A."/>
            <person name="Molinier V."/>
            <person name="Miyauchi S."/>
            <person name="Poulain J."/>
            <person name="Riccioni C."/>
            <person name="Rubini A."/>
            <person name="Sitrit Y."/>
            <person name="Splivallo R."/>
            <person name="Traeger S."/>
            <person name="Wang M."/>
            <person name="Zifcakova L."/>
            <person name="Wipf D."/>
            <person name="Zambonelli A."/>
            <person name="Paolocci F."/>
            <person name="Nowrousian M."/>
            <person name="Ottonello S."/>
            <person name="Baldrian P."/>
            <person name="Spatafora J.W."/>
            <person name="Henrissat B."/>
            <person name="Nagy L.G."/>
            <person name="Aury J.M."/>
            <person name="Wincker P."/>
            <person name="Grigoriev I.V."/>
            <person name="Bonfante P."/>
            <person name="Martin F.M."/>
        </authorList>
    </citation>
    <scope>NUCLEOTIDE SEQUENCE [LARGE SCALE GENOMIC DNA]</scope>
    <source>
        <strain evidence="5 6">ATCC MYA-4762</strain>
    </source>
</reference>
<dbReference type="GO" id="GO:0003723">
    <property type="term" value="F:RNA binding"/>
    <property type="evidence" value="ECO:0007669"/>
    <property type="project" value="InterPro"/>
</dbReference>
<dbReference type="CDD" id="cd18091">
    <property type="entry name" value="SpoU-like_TRM3-like"/>
    <property type="match status" value="1"/>
</dbReference>
<feature type="region of interest" description="Disordered" evidence="3">
    <location>
        <begin position="1320"/>
        <end position="1349"/>
    </location>
</feature>
<accession>A0A3N4MD30</accession>
<dbReference type="EMBL" id="ML121527">
    <property type="protein sequence ID" value="RPB29811.1"/>
    <property type="molecule type" value="Genomic_DNA"/>
</dbReference>
<dbReference type="InterPro" id="IPR029026">
    <property type="entry name" value="tRNA_m1G_MTases_N"/>
</dbReference>
<dbReference type="InterPro" id="IPR001537">
    <property type="entry name" value="SpoU_MeTrfase"/>
</dbReference>
<feature type="domain" description="tRNA/rRNA methyltransferase SpoU type" evidence="4">
    <location>
        <begin position="1358"/>
        <end position="1503"/>
    </location>
</feature>
<sequence length="1511" mass="168178">MEPATIAGVLLAVTPAASQCDIPLLLVKRLEHCSWEKKAPIAMSLVEILKTIPNEAADKYLVGFTQKLITSQGQDGGDESRSENLALAAKLARMHPELSRGLVDEGLSCLGEVIDIARKLHVSSDDGFAVPSVEFMEKFPHASVGSLEASPVKNEDSDFLETQARALAYLKFYELFLMTESQGEILQKSAMDEMIYVLLVLLGHSNRAVVSLSGRVLRLLLQALARAGSEGGDTVREMVYYRLQDLTAGVGREGHELYTIWFQWVSTCACGPSQGMLGEVKYWEMLQHGMLRGFSAQRKICLQILKLSINLLRDSIQNERFIWDEKSCESTIQAWKKYATLFEIIVFDTSANQLKDALPELHRLLTPSSQIHRSWISVLLSLALKNSSTSIQATVYELLLSLQWQQLGFFTEGEDMFLTEYFLPYAMMGSHFTISGEHNEKCEHGENLSKFLAGILSNSPEQFAIKLMDTLLSYIIDRPDTIFSPARIYILLGVVNGIGKQRILGPSQIQKVVKVSSNKRFSRTRAELATSLCLRLLFSARLENTIEAKRDYLCSVCSCIKGSVHIFGLQEAESFAGCILEGMTFPQDFWRLERYVMNTNEVNSCADDSANFLRPVEQEGAQRALLDTLFAVYGEVDEQSMRTVLRWTVDVDAALLHDIPHIFDFGYPLIDVLLSNTSFRKQLFETLSTSADKLVTKRCFIPVDELHRKALSKVLNGLHSASQRQRSQIPLAELNALALKLFDAAWERQRDASHSNFWETRKNRSHSLCTCSAAAKVLNGSGSHLPISSSDALDIIEGYPEILQHDIDSLGEGSHVNVEITKAIEQAIDAAFSLLEVTLKQELSNYDGQRVIGCINRNLRFITNQALHPVVNCLKIIAGPSSSTLKQSIISCAAELWDLAEQARSGSDTQGVYLELFELLFDPTSRDSDSVGEISRISKEALKYSISRRCIAPTLARTLCTLPSEALTHHLSLIMGLINLVQLKEVDYLQEESLCAIMDRLNDCTPGTYYNHYNGPREIAAQAYIFGLLSRLNPNATVDVDFVRSLRRELLGPWLDTKSAVQFSARKKTSQLQALLVTDRFVGREDADEFLQMAFSILNYETHPRYRFLFEWMVVRVAIRLPEEMTRIWKLLDPCERLNPRTQVSLIKIAMMIASGVAEEEKLAYYEKLVNTITPLISNSKVATRHLAITSVLAIWKNATDLGFASITNNPLFIQIRQQILNSPFYLDATPADKVQSETVFNPSTNYTLLGIFHGTYLLGVDPIERITGADFLAVDGILGEKGDSFIPLGTTTATAPTTTSPVEYPRTIETALTARTINPTQPRPLQTKSSTWTTENPASTTSTLTHPKSLTPDSPSLVLLASLITNPTNLGGLSRVSEIFGATTLCLSSLTSTTSPAFLSVSVSSQHWLPFTEVSIPAIPQFLRDKRNEGYTIVGIEQTDQSVILGKRGSGGLPRKAVLMLGSEREGIPAELLGEVDMCVEIEQRGETRSLNVQTAAAVVCYEWNRQWRQ</sequence>
<dbReference type="Pfam" id="PF00588">
    <property type="entry name" value="SpoU_methylase"/>
    <property type="match status" value="1"/>
</dbReference>
<proteinExistence type="predicted"/>
<protein>
    <recommendedName>
        <fullName evidence="4">tRNA/rRNA methyltransferase SpoU type domain-containing protein</fullName>
    </recommendedName>
</protein>
<keyword evidence="1" id="KW-0489">Methyltransferase</keyword>
<evidence type="ECO:0000259" key="4">
    <source>
        <dbReference type="Pfam" id="PF00588"/>
    </source>
</evidence>
<organism evidence="5 6">
    <name type="scientific">Terfezia boudieri ATCC MYA-4762</name>
    <dbReference type="NCBI Taxonomy" id="1051890"/>
    <lineage>
        <taxon>Eukaryota</taxon>
        <taxon>Fungi</taxon>
        <taxon>Dikarya</taxon>
        <taxon>Ascomycota</taxon>
        <taxon>Pezizomycotina</taxon>
        <taxon>Pezizomycetes</taxon>
        <taxon>Pezizales</taxon>
        <taxon>Pezizaceae</taxon>
        <taxon>Terfezia</taxon>
    </lineage>
</organism>
<name>A0A3N4MD30_9PEZI</name>